<dbReference type="InterPro" id="IPR053151">
    <property type="entry name" value="RNase_H-like"/>
</dbReference>
<dbReference type="GO" id="GO:0003676">
    <property type="term" value="F:nucleic acid binding"/>
    <property type="evidence" value="ECO:0007669"/>
    <property type="project" value="InterPro"/>
</dbReference>
<protein>
    <recommendedName>
        <fullName evidence="1">RNase H type-1 domain-containing protein</fullName>
    </recommendedName>
</protein>
<dbReference type="PANTHER" id="PTHR47723">
    <property type="entry name" value="OS05G0353850 PROTEIN"/>
    <property type="match status" value="1"/>
</dbReference>
<feature type="domain" description="RNase H type-1" evidence="1">
    <location>
        <begin position="22"/>
        <end position="131"/>
    </location>
</feature>
<keyword evidence="3" id="KW-1185">Reference proteome</keyword>
<reference evidence="2 3" key="1">
    <citation type="journal article" date="2022" name="Nat. Plants">
        <title>Genomes of leafy and leafless Platanthera orchids illuminate the evolution of mycoheterotrophy.</title>
        <authorList>
            <person name="Li M.H."/>
            <person name="Liu K.W."/>
            <person name="Li Z."/>
            <person name="Lu H.C."/>
            <person name="Ye Q.L."/>
            <person name="Zhang D."/>
            <person name="Wang J.Y."/>
            <person name="Li Y.F."/>
            <person name="Zhong Z.M."/>
            <person name="Liu X."/>
            <person name="Yu X."/>
            <person name="Liu D.K."/>
            <person name="Tu X.D."/>
            <person name="Liu B."/>
            <person name="Hao Y."/>
            <person name="Liao X.Y."/>
            <person name="Jiang Y.T."/>
            <person name="Sun W.H."/>
            <person name="Chen J."/>
            <person name="Chen Y.Q."/>
            <person name="Ai Y."/>
            <person name="Zhai J.W."/>
            <person name="Wu S.S."/>
            <person name="Zhou Z."/>
            <person name="Hsiao Y.Y."/>
            <person name="Wu W.L."/>
            <person name="Chen Y.Y."/>
            <person name="Lin Y.F."/>
            <person name="Hsu J.L."/>
            <person name="Li C.Y."/>
            <person name="Wang Z.W."/>
            <person name="Zhao X."/>
            <person name="Zhong W.Y."/>
            <person name="Ma X.K."/>
            <person name="Ma L."/>
            <person name="Huang J."/>
            <person name="Chen G.Z."/>
            <person name="Huang M.Z."/>
            <person name="Huang L."/>
            <person name="Peng D.H."/>
            <person name="Luo Y.B."/>
            <person name="Zou S.Q."/>
            <person name="Chen S.P."/>
            <person name="Lan S."/>
            <person name="Tsai W.C."/>
            <person name="Van de Peer Y."/>
            <person name="Liu Z.J."/>
        </authorList>
    </citation>
    <scope>NUCLEOTIDE SEQUENCE [LARGE SCALE GENOMIC DNA]</scope>
    <source>
        <strain evidence="2">Lor287</strain>
    </source>
</reference>
<name>A0AAP0C405_9ASPA</name>
<dbReference type="Gene3D" id="3.30.420.10">
    <property type="entry name" value="Ribonuclease H-like superfamily/Ribonuclease H"/>
    <property type="match status" value="1"/>
</dbReference>
<dbReference type="InterPro" id="IPR002156">
    <property type="entry name" value="RNaseH_domain"/>
</dbReference>
<dbReference type="Pfam" id="PF13456">
    <property type="entry name" value="RVT_3"/>
    <property type="match status" value="1"/>
</dbReference>
<proteinExistence type="predicted"/>
<dbReference type="CDD" id="cd06222">
    <property type="entry name" value="RNase_H_like"/>
    <property type="match status" value="1"/>
</dbReference>
<dbReference type="GO" id="GO:0004523">
    <property type="term" value="F:RNA-DNA hybrid ribonuclease activity"/>
    <property type="evidence" value="ECO:0007669"/>
    <property type="project" value="InterPro"/>
</dbReference>
<dbReference type="AlphaFoldDB" id="A0AAP0C405"/>
<dbReference type="SUPFAM" id="SSF53098">
    <property type="entry name" value="Ribonuclease H-like"/>
    <property type="match status" value="1"/>
</dbReference>
<evidence type="ECO:0000259" key="1">
    <source>
        <dbReference type="Pfam" id="PF13456"/>
    </source>
</evidence>
<evidence type="ECO:0000313" key="2">
    <source>
        <dbReference type="EMBL" id="KAK8957265.1"/>
    </source>
</evidence>
<organism evidence="2 3">
    <name type="scientific">Platanthera zijinensis</name>
    <dbReference type="NCBI Taxonomy" id="2320716"/>
    <lineage>
        <taxon>Eukaryota</taxon>
        <taxon>Viridiplantae</taxon>
        <taxon>Streptophyta</taxon>
        <taxon>Embryophyta</taxon>
        <taxon>Tracheophyta</taxon>
        <taxon>Spermatophyta</taxon>
        <taxon>Magnoliopsida</taxon>
        <taxon>Liliopsida</taxon>
        <taxon>Asparagales</taxon>
        <taxon>Orchidaceae</taxon>
        <taxon>Orchidoideae</taxon>
        <taxon>Orchideae</taxon>
        <taxon>Orchidinae</taxon>
        <taxon>Platanthera</taxon>
    </lineage>
</organism>
<dbReference type="InterPro" id="IPR044730">
    <property type="entry name" value="RNase_H-like_dom_plant"/>
</dbReference>
<accession>A0AAP0C405</accession>
<dbReference type="PANTHER" id="PTHR47723:SF19">
    <property type="entry name" value="POLYNUCLEOTIDYL TRANSFERASE, RIBONUCLEASE H-LIKE SUPERFAMILY PROTEIN"/>
    <property type="match status" value="1"/>
</dbReference>
<dbReference type="InterPro" id="IPR036397">
    <property type="entry name" value="RNaseH_sf"/>
</dbReference>
<dbReference type="Proteomes" id="UP001418222">
    <property type="component" value="Unassembled WGS sequence"/>
</dbReference>
<gene>
    <name evidence="2" type="ORF">KSP39_PZI000568</name>
</gene>
<dbReference type="InterPro" id="IPR012337">
    <property type="entry name" value="RNaseH-like_sf"/>
</dbReference>
<dbReference type="EMBL" id="JBBWWQ010000001">
    <property type="protein sequence ID" value="KAK8957265.1"/>
    <property type="molecule type" value="Genomic_DNA"/>
</dbReference>
<sequence>MYSCHAGIGVFYVFFVEGALFTNNGAGIGLTARDRHGTLVLAAGSGIMHWDPGQVELEALLSLRRFLTPAMLEAKGIIIEGDCKNVIDFCRRTSTPTIMEQELAFLAELNNVMVRQILREANRLADYCAKYGMYNTFVWTDCMLAPPEFLEIFQTDLDEMSNV</sequence>
<comment type="caution">
    <text evidence="2">The sequence shown here is derived from an EMBL/GenBank/DDBJ whole genome shotgun (WGS) entry which is preliminary data.</text>
</comment>
<evidence type="ECO:0000313" key="3">
    <source>
        <dbReference type="Proteomes" id="UP001418222"/>
    </source>
</evidence>